<keyword evidence="2" id="KW-0812">Transmembrane</keyword>
<organism evidence="3 4">
    <name type="scientific">Dissulfuribacter thermophilus</name>
    <dbReference type="NCBI Taxonomy" id="1156395"/>
    <lineage>
        <taxon>Bacteria</taxon>
        <taxon>Pseudomonadati</taxon>
        <taxon>Thermodesulfobacteriota</taxon>
        <taxon>Dissulfuribacteria</taxon>
        <taxon>Dissulfuribacterales</taxon>
        <taxon>Dissulfuribacteraceae</taxon>
        <taxon>Dissulfuribacter</taxon>
    </lineage>
</organism>
<feature type="compositionally biased region" description="Acidic residues" evidence="1">
    <location>
        <begin position="136"/>
        <end position="148"/>
    </location>
</feature>
<feature type="compositionally biased region" description="Basic and acidic residues" evidence="1">
    <location>
        <begin position="91"/>
        <end position="102"/>
    </location>
</feature>
<evidence type="ECO:0000313" key="3">
    <source>
        <dbReference type="EMBL" id="OCC16085.1"/>
    </source>
</evidence>
<evidence type="ECO:0000313" key="4">
    <source>
        <dbReference type="Proteomes" id="UP000093080"/>
    </source>
</evidence>
<comment type="caution">
    <text evidence="3">The sequence shown here is derived from an EMBL/GenBank/DDBJ whole genome shotgun (WGS) entry which is preliminary data.</text>
</comment>
<feature type="compositionally biased region" description="Basic and acidic residues" evidence="1">
    <location>
        <begin position="18"/>
        <end position="30"/>
    </location>
</feature>
<dbReference type="AlphaFoldDB" id="A0A1B9F8F0"/>
<protein>
    <submittedName>
        <fullName evidence="3">Uncharacterized protein</fullName>
    </submittedName>
</protein>
<feature type="compositionally biased region" description="Acidic residues" evidence="1">
    <location>
        <begin position="58"/>
        <end position="90"/>
    </location>
</feature>
<keyword evidence="4" id="KW-1185">Reference proteome</keyword>
<evidence type="ECO:0000256" key="2">
    <source>
        <dbReference type="SAM" id="Phobius"/>
    </source>
</evidence>
<dbReference type="EMBL" id="MAGO01000002">
    <property type="protein sequence ID" value="OCC16085.1"/>
    <property type="molecule type" value="Genomic_DNA"/>
</dbReference>
<proteinExistence type="predicted"/>
<keyword evidence="2" id="KW-1133">Transmembrane helix</keyword>
<evidence type="ECO:0000256" key="1">
    <source>
        <dbReference type="SAM" id="MobiDB-lite"/>
    </source>
</evidence>
<feature type="region of interest" description="Disordered" evidence="1">
    <location>
        <begin position="1"/>
        <end position="148"/>
    </location>
</feature>
<keyword evidence="2" id="KW-0472">Membrane</keyword>
<accession>A0A1B9F8F0</accession>
<feature type="transmembrane region" description="Helical" evidence="2">
    <location>
        <begin position="163"/>
        <end position="183"/>
    </location>
</feature>
<sequence>MAEEERKEGIIEDIVEPGPKKEEVIGKDIPQEGQDDNALKDNQLNEEQEDQSSVPPLEDFEEDLGISITDDELWDESGGLDEIPLFDDITEDNKEPLIKDTPEPESQVEPPESDEETVVTESKDESGDELVSGSEEHEDQVEEEELEEEKDGSLLEWFNLTNIFSFVNSIIFLVGIFVLFKVLKTEPPPQDYLKHTSQQTLNVKTSTKTSEGKIQDLQRLDRGFYTMNLDPFIIPAQMNGELVFFKLKAELVFDDVASKRAFSEKVAWVRDIIYSELKGIDISSGLSQRSLFSYRKPIMDRLNKFLAPNKVEDLRLVGFVLK</sequence>
<dbReference type="STRING" id="1156395.DBT_0547"/>
<feature type="compositionally biased region" description="Basic and acidic residues" evidence="1">
    <location>
        <begin position="1"/>
        <end position="10"/>
    </location>
</feature>
<reference evidence="3 4" key="1">
    <citation type="submission" date="2016-06" db="EMBL/GenBank/DDBJ databases">
        <title>Respiratory ammonification of nitrate coupled to the oxidation of elemental sulfur in deep-sea autotrophic thermophilic bacteria.</title>
        <authorList>
            <person name="Slobodkina G.B."/>
            <person name="Mardanov A.V."/>
            <person name="Ravin N.V."/>
            <person name="Frolova A.A."/>
            <person name="Viryasiv M.B."/>
            <person name="Chernyh N.A."/>
            <person name="Bonch-Osmolovskaya E.A."/>
            <person name="Slobodkin A.I."/>
        </authorList>
    </citation>
    <scope>NUCLEOTIDE SEQUENCE [LARGE SCALE GENOMIC DNA]</scope>
    <source>
        <strain evidence="3 4">S69</strain>
    </source>
</reference>
<dbReference type="RefSeq" id="WP_067616130.1">
    <property type="nucleotide sequence ID" value="NZ_MAGO01000002.1"/>
</dbReference>
<name>A0A1B9F8F0_9BACT</name>
<dbReference type="Proteomes" id="UP000093080">
    <property type="component" value="Unassembled WGS sequence"/>
</dbReference>
<gene>
    <name evidence="3" type="ORF">DBT_0547</name>
</gene>